<dbReference type="Proteomes" id="UP000482634">
    <property type="component" value="Unassembled WGS sequence"/>
</dbReference>
<sequence>MPSLARPIALLRRFAAHQEGAIAPFTILVLGGALLVIAYIIDQGRALENTAQLKRATDAAAMAVGNQRLLDDRMSEGQMHSMASKYVMANLGMDRELLEQIGNASVAVTTARSDTSSLTIRVQATFDAHSELFEAPTKRIVVASTVEVVNRPVEVALMVPNTNSESAADIAALRRLTREFASDVFGTRPDARTWLALVPYSQAVNVYDPEDSNRILRWSTPSALRPVELRSLFARYAGLTDRRIPDRRANLLCMYRGLARGQNYFWDQAPSGQFKIYYRHDLPENGSPGAPAISWVGPNPMFGQASGVNDTRWMVADKGCPHAPLLPLTDQMSKIEQRLPMFQTRFNTNYAIAMGWAGMALSPQMRGTAGWGDAQLPLDFNPDNKGDNVKIVVMLANTVGDWFDTDAYNAEVGQAIDGGEEPGEGGINSARQRFISLCNSFRARGIKLHFLGVRPGDPQDFGRVLFDRVAGPGLLICTEGRDNMLFANATNFRDGEGQIRSLLKDITNKIKHERYVHLID</sequence>
<evidence type="ECO:0008006" key="6">
    <source>
        <dbReference type="Google" id="ProtNLM"/>
    </source>
</evidence>
<keyword evidence="5" id="KW-1185">Reference proteome</keyword>
<evidence type="ECO:0000313" key="2">
    <source>
        <dbReference type="EMBL" id="NER61226.1"/>
    </source>
</evidence>
<accession>A0A6M0CUL9</accession>
<keyword evidence="1" id="KW-1133">Transmembrane helix</keyword>
<dbReference type="EMBL" id="JAAHBV010000373">
    <property type="protein sequence ID" value="NER61226.1"/>
    <property type="molecule type" value="Genomic_DNA"/>
</dbReference>
<evidence type="ECO:0000256" key="1">
    <source>
        <dbReference type="SAM" id="Phobius"/>
    </source>
</evidence>
<protein>
    <recommendedName>
        <fullName evidence="6">Pilus assembly protein</fullName>
    </recommendedName>
</protein>
<feature type="transmembrane region" description="Helical" evidence="1">
    <location>
        <begin position="21"/>
        <end position="41"/>
    </location>
</feature>
<comment type="caution">
    <text evidence="3">The sequence shown here is derived from an EMBL/GenBank/DDBJ whole genome shotgun (WGS) entry which is preliminary data.</text>
</comment>
<keyword evidence="1" id="KW-0472">Membrane</keyword>
<accession>A0A6B3NXI3</accession>
<evidence type="ECO:0000313" key="3">
    <source>
        <dbReference type="EMBL" id="NER64910.1"/>
    </source>
</evidence>
<evidence type="ECO:0000313" key="5">
    <source>
        <dbReference type="Proteomes" id="UP000482634"/>
    </source>
</evidence>
<name>A0A6B3NXI3_9PSED</name>
<organism evidence="3 5">
    <name type="scientific">Pseudomonas brassicae</name>
    <dbReference type="NCBI Taxonomy" id="2708063"/>
    <lineage>
        <taxon>Bacteria</taxon>
        <taxon>Pseudomonadati</taxon>
        <taxon>Pseudomonadota</taxon>
        <taxon>Gammaproteobacteria</taxon>
        <taxon>Pseudomonadales</taxon>
        <taxon>Pseudomonadaceae</taxon>
        <taxon>Pseudomonas</taxon>
    </lineage>
</organism>
<evidence type="ECO:0000313" key="4">
    <source>
        <dbReference type="Proteomes" id="UP000480410"/>
    </source>
</evidence>
<dbReference type="EMBL" id="JAAHBU010000194">
    <property type="protein sequence ID" value="NER64910.1"/>
    <property type="molecule type" value="Genomic_DNA"/>
</dbReference>
<reference evidence="4 5" key="1">
    <citation type="submission" date="2020-02" db="EMBL/GenBank/DDBJ databases">
        <title>Broccoli isolated Pseudomonas sp.</title>
        <authorList>
            <person name="Fujikawa T."/>
            <person name="Sawada H."/>
        </authorList>
    </citation>
    <scope>NUCLEOTIDE SEQUENCE [LARGE SCALE GENOMIC DNA]</scope>
    <source>
        <strain evidence="3 5">MAFF212427</strain>
        <strain evidence="2 4">MAFF212428</strain>
    </source>
</reference>
<dbReference type="Proteomes" id="UP000480410">
    <property type="component" value="Unassembled WGS sequence"/>
</dbReference>
<keyword evidence="1" id="KW-0812">Transmembrane</keyword>
<proteinExistence type="predicted"/>
<gene>
    <name evidence="2" type="ORF">G3435_17135</name>
    <name evidence="3" type="ORF">G3436_14800</name>
</gene>
<dbReference type="AlphaFoldDB" id="A0A6B3NXI3"/>